<dbReference type="InterPro" id="IPR005821">
    <property type="entry name" value="Ion_trans_dom"/>
</dbReference>
<accession>A0A6J8B9N0</accession>
<dbReference type="Gene3D" id="1.10.287.70">
    <property type="match status" value="1"/>
</dbReference>
<feature type="domain" description="BTB" evidence="13">
    <location>
        <begin position="3"/>
        <end position="102"/>
    </location>
</feature>
<evidence type="ECO:0000256" key="11">
    <source>
        <dbReference type="ARBA" id="ARBA00023303"/>
    </source>
</evidence>
<feature type="transmembrane region" description="Helical" evidence="12">
    <location>
        <begin position="236"/>
        <end position="257"/>
    </location>
</feature>
<dbReference type="SUPFAM" id="SSF81324">
    <property type="entry name" value="Voltage-gated potassium channels"/>
    <property type="match status" value="1"/>
</dbReference>
<sequence>MFEKVIINVGGQTFVTKRSTLQRYPDTKLANISETCEHFDETTEVYYFDRNPLIFQSVLDYYRTGKLHFLSNICVEQIRDELQFWEISTTDLGPCCWKYFYTVDSDLKTCNVIDKYFFQSKCFRYSSKSSLTNVKSRILNVLENPRSSKFALVWQIFYLSVVCLAILVSVIQSFELTGQNTKENKNVTSEEGMKERLTDHDNWIGVVTHVCNVIFTLETTLRLASCPCKLEFFRSFLNIVDIMSVFGYFAHIIVSAFPDSNEPVFIFSYALVILRCFRFFRLERFIEGLRIMLLSIKQSKKMLSLLILVLLISAITFGITIHIVEMNGPFTDAISSFYWALITMTTIGYGDIYPKTECGQILASVCATFGLFLLSMPIAVVANTFTDLHKRYCEHKCHLLHQNKGTWCKNGTTELVPIKY</sequence>
<feature type="transmembrane region" description="Helical" evidence="12">
    <location>
        <begin position="203"/>
        <end position="224"/>
    </location>
</feature>
<keyword evidence="10 12" id="KW-0472">Membrane</keyword>
<dbReference type="InterPro" id="IPR003974">
    <property type="entry name" value="K_chnl_volt-dep_Kv3"/>
</dbReference>
<evidence type="ECO:0000313" key="14">
    <source>
        <dbReference type="EMBL" id="CAC5380020.1"/>
    </source>
</evidence>
<organism evidence="14 15">
    <name type="scientific">Mytilus coruscus</name>
    <name type="common">Sea mussel</name>
    <dbReference type="NCBI Taxonomy" id="42192"/>
    <lineage>
        <taxon>Eukaryota</taxon>
        <taxon>Metazoa</taxon>
        <taxon>Spiralia</taxon>
        <taxon>Lophotrochozoa</taxon>
        <taxon>Mollusca</taxon>
        <taxon>Bivalvia</taxon>
        <taxon>Autobranchia</taxon>
        <taxon>Pteriomorphia</taxon>
        <taxon>Mytilida</taxon>
        <taxon>Mytiloidea</taxon>
        <taxon>Mytilidae</taxon>
        <taxon>Mytilinae</taxon>
        <taxon>Mytilus</taxon>
    </lineage>
</organism>
<dbReference type="SMART" id="SM00225">
    <property type="entry name" value="BTB"/>
    <property type="match status" value="1"/>
</dbReference>
<dbReference type="InterPro" id="IPR000210">
    <property type="entry name" value="BTB/POZ_dom"/>
</dbReference>
<feature type="transmembrane region" description="Helical" evidence="12">
    <location>
        <begin position="336"/>
        <end position="354"/>
    </location>
</feature>
<keyword evidence="7" id="KW-0630">Potassium</keyword>
<evidence type="ECO:0000256" key="4">
    <source>
        <dbReference type="ARBA" id="ARBA00022692"/>
    </source>
</evidence>
<protein>
    <submittedName>
        <fullName evidence="14">KCNC1</fullName>
    </submittedName>
</protein>
<dbReference type="SUPFAM" id="SSF54695">
    <property type="entry name" value="POZ domain"/>
    <property type="match status" value="1"/>
</dbReference>
<evidence type="ECO:0000256" key="10">
    <source>
        <dbReference type="ARBA" id="ARBA00023136"/>
    </source>
</evidence>
<evidence type="ECO:0000256" key="2">
    <source>
        <dbReference type="ARBA" id="ARBA00022448"/>
    </source>
</evidence>
<keyword evidence="4 12" id="KW-0812">Transmembrane</keyword>
<feature type="transmembrane region" description="Helical" evidence="12">
    <location>
        <begin position="263"/>
        <end position="281"/>
    </location>
</feature>
<evidence type="ECO:0000256" key="5">
    <source>
        <dbReference type="ARBA" id="ARBA00022826"/>
    </source>
</evidence>
<dbReference type="GO" id="GO:0051260">
    <property type="term" value="P:protein homooligomerization"/>
    <property type="evidence" value="ECO:0007669"/>
    <property type="project" value="InterPro"/>
</dbReference>
<dbReference type="PANTHER" id="PTHR11537:SF254">
    <property type="entry name" value="POTASSIUM VOLTAGE-GATED CHANNEL PROTEIN SHAB"/>
    <property type="match status" value="1"/>
</dbReference>
<dbReference type="Gene3D" id="3.30.710.10">
    <property type="entry name" value="Potassium Channel Kv1.1, Chain A"/>
    <property type="match status" value="1"/>
</dbReference>
<dbReference type="InterPro" id="IPR028325">
    <property type="entry name" value="VG_K_chnl"/>
</dbReference>
<evidence type="ECO:0000256" key="12">
    <source>
        <dbReference type="SAM" id="Phobius"/>
    </source>
</evidence>
<dbReference type="Gene3D" id="1.20.120.350">
    <property type="entry name" value="Voltage-gated potassium channels. Chain C"/>
    <property type="match status" value="1"/>
</dbReference>
<evidence type="ECO:0000256" key="3">
    <source>
        <dbReference type="ARBA" id="ARBA00022538"/>
    </source>
</evidence>
<evidence type="ECO:0000256" key="6">
    <source>
        <dbReference type="ARBA" id="ARBA00022882"/>
    </source>
</evidence>
<feature type="transmembrane region" description="Helical" evidence="12">
    <location>
        <begin position="152"/>
        <end position="174"/>
    </location>
</feature>
<evidence type="ECO:0000256" key="8">
    <source>
        <dbReference type="ARBA" id="ARBA00022989"/>
    </source>
</evidence>
<gene>
    <name evidence="14" type="ORF">MCOR_16015</name>
</gene>
<dbReference type="Pfam" id="PF02214">
    <property type="entry name" value="BTB_2"/>
    <property type="match status" value="1"/>
</dbReference>
<keyword evidence="2" id="KW-0813">Transport</keyword>
<keyword evidence="8 12" id="KW-1133">Transmembrane helix</keyword>
<keyword evidence="9" id="KW-0406">Ion transport</keyword>
<comment type="subcellular location">
    <subcellularLocation>
        <location evidence="1">Membrane</location>
        <topology evidence="1">Multi-pass membrane protein</topology>
    </subcellularLocation>
</comment>
<dbReference type="PRINTS" id="PR01498">
    <property type="entry name" value="SHAWCHANNEL"/>
</dbReference>
<evidence type="ECO:0000256" key="9">
    <source>
        <dbReference type="ARBA" id="ARBA00023065"/>
    </source>
</evidence>
<dbReference type="PRINTS" id="PR00169">
    <property type="entry name" value="KCHANNEL"/>
</dbReference>
<evidence type="ECO:0000259" key="13">
    <source>
        <dbReference type="SMART" id="SM00225"/>
    </source>
</evidence>
<dbReference type="Proteomes" id="UP000507470">
    <property type="component" value="Unassembled WGS sequence"/>
</dbReference>
<keyword evidence="5" id="KW-0631">Potassium channel</keyword>
<dbReference type="CDD" id="cd18317">
    <property type="entry name" value="BTB_POZ_Kv"/>
    <property type="match status" value="1"/>
</dbReference>
<dbReference type="Pfam" id="PF00520">
    <property type="entry name" value="Ion_trans"/>
    <property type="match status" value="1"/>
</dbReference>
<dbReference type="OrthoDB" id="296522at2759"/>
<dbReference type="PANTHER" id="PTHR11537">
    <property type="entry name" value="VOLTAGE-GATED POTASSIUM CHANNEL"/>
    <property type="match status" value="1"/>
</dbReference>
<dbReference type="InterPro" id="IPR027359">
    <property type="entry name" value="Volt_channel_dom_sf"/>
</dbReference>
<dbReference type="InterPro" id="IPR011333">
    <property type="entry name" value="SKP1/BTB/POZ_sf"/>
</dbReference>
<feature type="transmembrane region" description="Helical" evidence="12">
    <location>
        <begin position="302"/>
        <end position="324"/>
    </location>
</feature>
<dbReference type="GO" id="GO:0001508">
    <property type="term" value="P:action potential"/>
    <property type="evidence" value="ECO:0007669"/>
    <property type="project" value="TreeGrafter"/>
</dbReference>
<dbReference type="AlphaFoldDB" id="A0A6J8B9N0"/>
<evidence type="ECO:0000256" key="1">
    <source>
        <dbReference type="ARBA" id="ARBA00004141"/>
    </source>
</evidence>
<dbReference type="EMBL" id="CACVKT020002809">
    <property type="protein sequence ID" value="CAC5380020.1"/>
    <property type="molecule type" value="Genomic_DNA"/>
</dbReference>
<keyword evidence="6" id="KW-0851">Voltage-gated channel</keyword>
<keyword evidence="15" id="KW-1185">Reference proteome</keyword>
<keyword evidence="3" id="KW-0633">Potassium transport</keyword>
<dbReference type="GO" id="GO:0005249">
    <property type="term" value="F:voltage-gated potassium channel activity"/>
    <property type="evidence" value="ECO:0007669"/>
    <property type="project" value="InterPro"/>
</dbReference>
<keyword evidence="11" id="KW-0407">Ion channel</keyword>
<reference evidence="14 15" key="1">
    <citation type="submission" date="2020-06" db="EMBL/GenBank/DDBJ databases">
        <authorList>
            <person name="Li R."/>
            <person name="Bekaert M."/>
        </authorList>
    </citation>
    <scope>NUCLEOTIDE SEQUENCE [LARGE SCALE GENOMIC DNA]</scope>
    <source>
        <strain evidence="15">wild</strain>
    </source>
</reference>
<evidence type="ECO:0000313" key="15">
    <source>
        <dbReference type="Proteomes" id="UP000507470"/>
    </source>
</evidence>
<evidence type="ECO:0000256" key="7">
    <source>
        <dbReference type="ARBA" id="ARBA00022958"/>
    </source>
</evidence>
<feature type="transmembrane region" description="Helical" evidence="12">
    <location>
        <begin position="361"/>
        <end position="382"/>
    </location>
</feature>
<dbReference type="GO" id="GO:0008076">
    <property type="term" value="C:voltage-gated potassium channel complex"/>
    <property type="evidence" value="ECO:0007669"/>
    <property type="project" value="InterPro"/>
</dbReference>
<proteinExistence type="predicted"/>
<dbReference type="InterPro" id="IPR003131">
    <property type="entry name" value="T1-type_BTB"/>
</dbReference>
<name>A0A6J8B9N0_MYTCO</name>